<name>A0A8S4F1M3_PLUXY</name>
<feature type="compositionally biased region" description="Basic and acidic residues" evidence="1">
    <location>
        <begin position="248"/>
        <end position="270"/>
    </location>
</feature>
<gene>
    <name evidence="3" type="ORF">PLXY2_LOCUS7183</name>
</gene>
<organism evidence="3 4">
    <name type="scientific">Plutella xylostella</name>
    <name type="common">Diamondback moth</name>
    <name type="synonym">Plutella maculipennis</name>
    <dbReference type="NCBI Taxonomy" id="51655"/>
    <lineage>
        <taxon>Eukaryota</taxon>
        <taxon>Metazoa</taxon>
        <taxon>Ecdysozoa</taxon>
        <taxon>Arthropoda</taxon>
        <taxon>Hexapoda</taxon>
        <taxon>Insecta</taxon>
        <taxon>Pterygota</taxon>
        <taxon>Neoptera</taxon>
        <taxon>Endopterygota</taxon>
        <taxon>Lepidoptera</taxon>
        <taxon>Glossata</taxon>
        <taxon>Ditrysia</taxon>
        <taxon>Yponomeutoidea</taxon>
        <taxon>Plutellidae</taxon>
        <taxon>Plutella</taxon>
    </lineage>
</organism>
<dbReference type="Proteomes" id="UP000653454">
    <property type="component" value="Unassembled WGS sequence"/>
</dbReference>
<dbReference type="EMBL" id="CAJHNJ030000024">
    <property type="protein sequence ID" value="CAG9120648.1"/>
    <property type="molecule type" value="Genomic_DNA"/>
</dbReference>
<feature type="compositionally biased region" description="Basic residues" evidence="1">
    <location>
        <begin position="289"/>
        <end position="305"/>
    </location>
</feature>
<feature type="region of interest" description="Disordered" evidence="1">
    <location>
        <begin position="230"/>
        <end position="305"/>
    </location>
</feature>
<protein>
    <submittedName>
        <fullName evidence="3">(diamondback moth) hypothetical protein</fullName>
    </submittedName>
</protein>
<accession>A0A8S4F1M3</accession>
<evidence type="ECO:0000313" key="4">
    <source>
        <dbReference type="Proteomes" id="UP000653454"/>
    </source>
</evidence>
<feature type="compositionally biased region" description="Basic residues" evidence="1">
    <location>
        <begin position="160"/>
        <end position="177"/>
    </location>
</feature>
<reference evidence="3" key="1">
    <citation type="submission" date="2020-11" db="EMBL/GenBank/DDBJ databases">
        <authorList>
            <person name="Whiteford S."/>
        </authorList>
    </citation>
    <scope>NUCLEOTIDE SEQUENCE</scope>
</reference>
<dbReference type="AlphaFoldDB" id="A0A8S4F1M3"/>
<feature type="chain" id="PRO_5035926514" evidence="2">
    <location>
        <begin position="21"/>
        <end position="305"/>
    </location>
</feature>
<keyword evidence="2" id="KW-0732">Signal</keyword>
<sequence length="305" mass="34348">MGRKITLLTLMSVLVSFNLAKEPDLPLCPTNIQFLPQKLPMHCRMPTAAEKASSNVMPMPMPGMSMGMPGGPAPVGLPAPGQVPLQMGMPMGFPYPMPPPAPKLPVIVMPFYSQDNSFKRSLTTKRPKHNRETSSGDDSSDTDTDGDTDASSGSDDGFWKKRRRHSRKRGGRKHTRRNHNEEAEHGIRGDILTPVLQYMTKDGYVIYEKTISKGEAKDWLELNNNHIQKEETSVNADKDKQNNANNNETDKMKREFEKNSSNHIDSDKTNHKSKKTNHPNIEPELTKQQSKKTTRNRKKQTVVNF</sequence>
<evidence type="ECO:0000256" key="1">
    <source>
        <dbReference type="SAM" id="MobiDB-lite"/>
    </source>
</evidence>
<comment type="caution">
    <text evidence="3">The sequence shown here is derived from an EMBL/GenBank/DDBJ whole genome shotgun (WGS) entry which is preliminary data.</text>
</comment>
<evidence type="ECO:0000313" key="3">
    <source>
        <dbReference type="EMBL" id="CAG9120648.1"/>
    </source>
</evidence>
<feature type="signal peptide" evidence="2">
    <location>
        <begin position="1"/>
        <end position="20"/>
    </location>
</feature>
<feature type="compositionally biased region" description="Acidic residues" evidence="1">
    <location>
        <begin position="138"/>
        <end position="148"/>
    </location>
</feature>
<evidence type="ECO:0000256" key="2">
    <source>
        <dbReference type="SAM" id="SignalP"/>
    </source>
</evidence>
<feature type="region of interest" description="Disordered" evidence="1">
    <location>
        <begin position="119"/>
        <end position="186"/>
    </location>
</feature>
<feature type="compositionally biased region" description="Basic and acidic residues" evidence="1">
    <location>
        <begin position="230"/>
        <end position="241"/>
    </location>
</feature>
<proteinExistence type="predicted"/>
<keyword evidence="4" id="KW-1185">Reference proteome</keyword>